<dbReference type="InterPro" id="IPR011047">
    <property type="entry name" value="Quinoprotein_ADH-like_sf"/>
</dbReference>
<feature type="domain" description="Pyrrolo-quinoline quinone repeat" evidence="6">
    <location>
        <begin position="168"/>
        <end position="346"/>
    </location>
</feature>
<proteinExistence type="inferred from homology"/>
<comment type="cofactor">
    <cofactor evidence="1">
        <name>pyrroloquinoline quinone</name>
        <dbReference type="ChEBI" id="CHEBI:58442"/>
    </cofactor>
</comment>
<evidence type="ECO:0000256" key="1">
    <source>
        <dbReference type="ARBA" id="ARBA00001931"/>
    </source>
</evidence>
<keyword evidence="5" id="KW-1133">Transmembrane helix</keyword>
<feature type="transmembrane region" description="Helical" evidence="5">
    <location>
        <begin position="87"/>
        <end position="109"/>
    </location>
</feature>
<feature type="non-terminal residue" evidence="7">
    <location>
        <position position="346"/>
    </location>
</feature>
<dbReference type="InterPro" id="IPR002372">
    <property type="entry name" value="PQQ_rpt_dom"/>
</dbReference>
<evidence type="ECO:0000259" key="6">
    <source>
        <dbReference type="Pfam" id="PF01011"/>
    </source>
</evidence>
<dbReference type="EC" id="1.1.5.2" evidence="7"/>
<evidence type="ECO:0000313" key="7">
    <source>
        <dbReference type="EMBL" id="PLO61251.1"/>
    </source>
</evidence>
<organism evidence="7 8">
    <name type="scientific">Klebsiella michiganensis</name>
    <dbReference type="NCBI Taxonomy" id="1134687"/>
    <lineage>
        <taxon>Bacteria</taxon>
        <taxon>Pseudomonadati</taxon>
        <taxon>Pseudomonadota</taxon>
        <taxon>Gammaproteobacteria</taxon>
        <taxon>Enterobacterales</taxon>
        <taxon>Enterobacteriaceae</taxon>
        <taxon>Klebsiella/Raoultella group</taxon>
        <taxon>Klebsiella</taxon>
    </lineage>
</organism>
<feature type="transmembrane region" description="Helical" evidence="5">
    <location>
        <begin position="65"/>
        <end position="81"/>
    </location>
</feature>
<dbReference type="InterPro" id="IPR001479">
    <property type="entry name" value="Quinoprotein_DH_CS"/>
</dbReference>
<dbReference type="InterPro" id="IPR018391">
    <property type="entry name" value="PQQ_b-propeller_rpt"/>
</dbReference>
<dbReference type="Proteomes" id="UP000234667">
    <property type="component" value="Unassembled WGS sequence"/>
</dbReference>
<comment type="similarity">
    <text evidence="2">Belongs to the bacterial PQQ dehydrogenase family.</text>
</comment>
<evidence type="ECO:0000256" key="3">
    <source>
        <dbReference type="ARBA" id="ARBA00022891"/>
    </source>
</evidence>
<dbReference type="SMART" id="SM00564">
    <property type="entry name" value="PQQ"/>
    <property type="match status" value="2"/>
</dbReference>
<feature type="transmembrane region" description="Helical" evidence="5">
    <location>
        <begin position="12"/>
        <end position="35"/>
    </location>
</feature>
<evidence type="ECO:0000256" key="2">
    <source>
        <dbReference type="ARBA" id="ARBA00008156"/>
    </source>
</evidence>
<evidence type="ECO:0000256" key="4">
    <source>
        <dbReference type="ARBA" id="ARBA00023002"/>
    </source>
</evidence>
<reference evidence="7 8" key="2">
    <citation type="submission" date="2018-01" db="EMBL/GenBank/DDBJ databases">
        <title>Genomic study of Klebsiella pneumoniae.</title>
        <authorList>
            <person name="Yang Y."/>
            <person name="Bicalho R."/>
        </authorList>
    </citation>
    <scope>NUCLEOTIDE SEQUENCE [LARGE SCALE GENOMIC DNA]</scope>
    <source>
        <strain evidence="7 8">A10</strain>
    </source>
</reference>
<feature type="transmembrane region" description="Helical" evidence="5">
    <location>
        <begin position="121"/>
        <end position="140"/>
    </location>
</feature>
<protein>
    <submittedName>
        <fullName evidence="7">Membrane-bound PQQ-dependent dehydrogenase, glucose/quinate/shikimate family</fullName>
        <ecNumber evidence="7">1.1.5.2</ecNumber>
    </submittedName>
</protein>
<accession>A0A2J5P5N7</accession>
<dbReference type="PROSITE" id="PS00363">
    <property type="entry name" value="BACTERIAL_PQQ_1"/>
    <property type="match status" value="1"/>
</dbReference>
<dbReference type="SUPFAM" id="SSF50998">
    <property type="entry name" value="Quinoprotein alcohol dehydrogenase-like"/>
    <property type="match status" value="1"/>
</dbReference>
<reference evidence="7 8" key="1">
    <citation type="submission" date="2017-11" db="EMBL/GenBank/DDBJ databases">
        <authorList>
            <person name="Han C.G."/>
        </authorList>
    </citation>
    <scope>NUCLEOTIDE SEQUENCE [LARGE SCALE GENOMIC DNA]</scope>
    <source>
        <strain evidence="7 8">A10</strain>
    </source>
</reference>
<keyword evidence="5" id="KW-0812">Transmembrane</keyword>
<dbReference type="AlphaFoldDB" id="A0A2J5P5N7"/>
<keyword evidence="4 7" id="KW-0560">Oxidoreductase</keyword>
<name>A0A2J5P5N7_9ENTR</name>
<keyword evidence="3" id="KW-0634">PQQ</keyword>
<dbReference type="Pfam" id="PF01011">
    <property type="entry name" value="PQQ"/>
    <property type="match status" value="1"/>
</dbReference>
<comment type="caution">
    <text evidence="7">The sequence shown here is derived from an EMBL/GenBank/DDBJ whole genome shotgun (WGS) entry which is preliminary data.</text>
</comment>
<dbReference type="EMBL" id="PIDR01001830">
    <property type="protein sequence ID" value="PLO61251.1"/>
    <property type="molecule type" value="Genomic_DNA"/>
</dbReference>
<dbReference type="PANTHER" id="PTHR32303:SF4">
    <property type="entry name" value="QUINOPROTEIN GLUCOSE DEHYDROGENASE"/>
    <property type="match status" value="1"/>
</dbReference>
<evidence type="ECO:0000256" key="5">
    <source>
        <dbReference type="SAM" id="Phobius"/>
    </source>
</evidence>
<dbReference type="Gene3D" id="2.140.10.10">
    <property type="entry name" value="Quinoprotein alcohol dehydrogenase-like superfamily"/>
    <property type="match status" value="1"/>
</dbReference>
<dbReference type="PANTHER" id="PTHR32303">
    <property type="entry name" value="QUINOPROTEIN ALCOHOL DEHYDROGENASE (CYTOCHROME C)"/>
    <property type="match status" value="1"/>
</dbReference>
<sequence>MAETKSQQSRLLVTLTALFAAFCGLYLLAGGAWLVALGGSWYYPVAGLVMLGVTVMLFRGKRSALWLYAALLLATMIWGVWEVGFDFWALTPRSDILVFFGIWLILPFVWRRLPIPSSGAVAGLVVALLVSGGILTWAGFNDPQEVNGTLSADATPAAPISDVADGDWSAYGRNQEGQRYSPLKQINADNVKNLKEAWVFRTGDLKQPNDPGEITNEVTPIKVGDTLYLCTAHQRLFALDAATGKEKWHFDPQLNADPSFQHVTCRGVSYHEAKADNAPADVVADCPRRIILPVNDGRLFAINAETGKLCESFANKGILNLQTNMPVTTPGMYEPTSPPIITAKTI</sequence>
<feature type="transmembrane region" description="Helical" evidence="5">
    <location>
        <begin position="41"/>
        <end position="58"/>
    </location>
</feature>
<evidence type="ECO:0000313" key="8">
    <source>
        <dbReference type="Proteomes" id="UP000234667"/>
    </source>
</evidence>
<dbReference type="GO" id="GO:0008876">
    <property type="term" value="F:quinoprotein glucose dehydrogenase activity"/>
    <property type="evidence" value="ECO:0007669"/>
    <property type="project" value="UniProtKB-EC"/>
</dbReference>
<gene>
    <name evidence="7" type="ORF">CWN49_33820</name>
</gene>
<keyword evidence="5" id="KW-0472">Membrane</keyword>
<dbReference type="GO" id="GO:0030288">
    <property type="term" value="C:outer membrane-bounded periplasmic space"/>
    <property type="evidence" value="ECO:0007669"/>
    <property type="project" value="InterPro"/>
</dbReference>